<accession>A0A838B6W6</accession>
<proteinExistence type="predicted"/>
<organism evidence="2 3">
    <name type="scientific">Mesorhizobium neociceri</name>
    <dbReference type="NCBI Taxonomy" id="1307853"/>
    <lineage>
        <taxon>Bacteria</taxon>
        <taxon>Pseudomonadati</taxon>
        <taxon>Pseudomonadota</taxon>
        <taxon>Alphaproteobacteria</taxon>
        <taxon>Hyphomicrobiales</taxon>
        <taxon>Phyllobacteriaceae</taxon>
        <taxon>Mesorhizobium</taxon>
    </lineage>
</organism>
<reference evidence="2 3" key="1">
    <citation type="submission" date="2020-07" db="EMBL/GenBank/DDBJ databases">
        <title>Definition of the novel symbiovar canariense within Mesorhizobium novociceri, a new species of genus Mesorhizobium nodulating Cicer canariense in the Caldera de Taburiente National Park (La Palma, Canary Islands).</title>
        <authorList>
            <person name="Leon-Barrios M."/>
            <person name="Perez-Yepez J."/>
            <person name="Flores-Felix J.D."/>
            <person name="Ramirez-Baena M.H."/>
            <person name="Pulido-Suarez L."/>
            <person name="Igual J.M."/>
            <person name="Velazquez E."/>
            <person name="Peix A."/>
        </authorList>
    </citation>
    <scope>NUCLEOTIDE SEQUENCE [LARGE SCALE GENOMIC DNA]</scope>
    <source>
        <strain evidence="2 3">CCANP35</strain>
    </source>
</reference>
<feature type="region of interest" description="Disordered" evidence="1">
    <location>
        <begin position="104"/>
        <end position="126"/>
    </location>
</feature>
<dbReference type="Proteomes" id="UP000558284">
    <property type="component" value="Unassembled WGS sequence"/>
</dbReference>
<name>A0A838B6W6_9HYPH</name>
<keyword evidence="3" id="KW-1185">Reference proteome</keyword>
<sequence length="126" mass="12787">MTVEIHAADVAVFANGRKVVSVTKPGKMKVPSKAGPVDASFNAGDVMLVDASGRAIVAPLSFAGATEIARAVIEGDPHAVTDSHSLRALATAVIGFAAQVVAPEPIREPPPPPPDQTAMKNGAMPA</sequence>
<comment type="caution">
    <text evidence="2">The sequence shown here is derived from an EMBL/GenBank/DDBJ whole genome shotgun (WGS) entry which is preliminary data.</text>
</comment>
<evidence type="ECO:0000313" key="3">
    <source>
        <dbReference type="Proteomes" id="UP000558284"/>
    </source>
</evidence>
<dbReference type="EMBL" id="JACDTY010000007">
    <property type="protein sequence ID" value="MBA1141721.1"/>
    <property type="molecule type" value="Genomic_DNA"/>
</dbReference>
<protein>
    <submittedName>
        <fullName evidence="2">Uncharacterized protein</fullName>
    </submittedName>
</protein>
<evidence type="ECO:0000313" key="2">
    <source>
        <dbReference type="EMBL" id="MBA1141721.1"/>
    </source>
</evidence>
<evidence type="ECO:0000256" key="1">
    <source>
        <dbReference type="SAM" id="MobiDB-lite"/>
    </source>
</evidence>
<gene>
    <name evidence="2" type="ORF">H0241_15845</name>
</gene>
<dbReference type="AlphaFoldDB" id="A0A838B6W6"/>
<dbReference type="RefSeq" id="WP_181058601.1">
    <property type="nucleotide sequence ID" value="NZ_JACDTY010000007.1"/>
</dbReference>